<keyword evidence="3" id="KW-0347">Helicase</keyword>
<dbReference type="CDD" id="cd18793">
    <property type="entry name" value="SF2_C_SNF"/>
    <property type="match status" value="1"/>
</dbReference>
<evidence type="ECO:0000313" key="7">
    <source>
        <dbReference type="Proteomes" id="UP000716446"/>
    </source>
</evidence>
<dbReference type="InterPro" id="IPR050628">
    <property type="entry name" value="SNF2_RAD54_helicase_TF"/>
</dbReference>
<organism evidence="6 7">
    <name type="scientific">Aureobasidium vineae</name>
    <dbReference type="NCBI Taxonomy" id="2773715"/>
    <lineage>
        <taxon>Eukaryota</taxon>
        <taxon>Fungi</taxon>
        <taxon>Dikarya</taxon>
        <taxon>Ascomycota</taxon>
        <taxon>Pezizomycotina</taxon>
        <taxon>Dothideomycetes</taxon>
        <taxon>Dothideomycetidae</taxon>
        <taxon>Dothideales</taxon>
        <taxon>Saccotheciaceae</taxon>
        <taxon>Aureobasidium</taxon>
    </lineage>
</organism>
<dbReference type="GO" id="GO:0005634">
    <property type="term" value="C:nucleus"/>
    <property type="evidence" value="ECO:0007669"/>
    <property type="project" value="TreeGrafter"/>
</dbReference>
<keyword evidence="2" id="KW-0378">Hydrolase</keyword>
<gene>
    <name evidence="6" type="ORF">AWRI4619_LOCUS9562</name>
</gene>
<keyword evidence="7" id="KW-1185">Reference proteome</keyword>
<proteinExistence type="predicted"/>
<dbReference type="SMART" id="SM00490">
    <property type="entry name" value="HELICc"/>
    <property type="match status" value="1"/>
</dbReference>
<feature type="domain" description="Helicase C-terminal" evidence="5">
    <location>
        <begin position="342"/>
        <end position="503"/>
    </location>
</feature>
<accession>A0A9N8PJQ4</accession>
<dbReference type="PANTHER" id="PTHR45626">
    <property type="entry name" value="TRANSCRIPTION TERMINATION FACTOR 2-RELATED"/>
    <property type="match status" value="1"/>
</dbReference>
<dbReference type="Gene3D" id="3.40.50.300">
    <property type="entry name" value="P-loop containing nucleotide triphosphate hydrolases"/>
    <property type="match status" value="1"/>
</dbReference>
<dbReference type="GO" id="GO:0004386">
    <property type="term" value="F:helicase activity"/>
    <property type="evidence" value="ECO:0007669"/>
    <property type="project" value="UniProtKB-KW"/>
</dbReference>
<reference evidence="6" key="1">
    <citation type="submission" date="2020-06" db="EMBL/GenBank/DDBJ databases">
        <authorList>
            <person name="Onetto C."/>
        </authorList>
    </citation>
    <scope>NUCLEOTIDE SEQUENCE</scope>
</reference>
<protein>
    <recommendedName>
        <fullName evidence="5">Helicase C-terminal domain-containing protein</fullName>
    </recommendedName>
</protein>
<dbReference type="SUPFAM" id="SSF57850">
    <property type="entry name" value="RING/U-box"/>
    <property type="match status" value="1"/>
</dbReference>
<keyword evidence="1" id="KW-0547">Nucleotide-binding</keyword>
<dbReference type="PROSITE" id="PS51194">
    <property type="entry name" value="HELICASE_CTER"/>
    <property type="match status" value="1"/>
</dbReference>
<dbReference type="GO" id="GO:0008094">
    <property type="term" value="F:ATP-dependent activity, acting on DNA"/>
    <property type="evidence" value="ECO:0007669"/>
    <property type="project" value="TreeGrafter"/>
</dbReference>
<dbReference type="PANTHER" id="PTHR45626:SF17">
    <property type="entry name" value="HELICASE-LIKE TRANSCRIPTION FACTOR"/>
    <property type="match status" value="1"/>
</dbReference>
<dbReference type="InterPro" id="IPR027417">
    <property type="entry name" value="P-loop_NTPase"/>
</dbReference>
<evidence type="ECO:0000256" key="1">
    <source>
        <dbReference type="ARBA" id="ARBA00022741"/>
    </source>
</evidence>
<dbReference type="InterPro" id="IPR001650">
    <property type="entry name" value="Helicase_C-like"/>
</dbReference>
<evidence type="ECO:0000256" key="2">
    <source>
        <dbReference type="ARBA" id="ARBA00022801"/>
    </source>
</evidence>
<dbReference type="InterPro" id="IPR049730">
    <property type="entry name" value="SNF2/RAD54-like_C"/>
</dbReference>
<evidence type="ECO:0000313" key="6">
    <source>
        <dbReference type="EMBL" id="CAD0097003.1"/>
    </source>
</evidence>
<dbReference type="GO" id="GO:0005524">
    <property type="term" value="F:ATP binding"/>
    <property type="evidence" value="ECO:0007669"/>
    <property type="project" value="UniProtKB-KW"/>
</dbReference>
<dbReference type="AlphaFoldDB" id="A0A9N8PJQ4"/>
<dbReference type="EMBL" id="CAIJEN010000017">
    <property type="protein sequence ID" value="CAD0097003.1"/>
    <property type="molecule type" value="Genomic_DNA"/>
</dbReference>
<evidence type="ECO:0000259" key="5">
    <source>
        <dbReference type="PROSITE" id="PS51194"/>
    </source>
</evidence>
<dbReference type="GO" id="GO:0006281">
    <property type="term" value="P:DNA repair"/>
    <property type="evidence" value="ECO:0007669"/>
    <property type="project" value="TreeGrafter"/>
</dbReference>
<dbReference type="Proteomes" id="UP000716446">
    <property type="component" value="Unassembled WGS sequence"/>
</dbReference>
<evidence type="ECO:0000256" key="3">
    <source>
        <dbReference type="ARBA" id="ARBA00022806"/>
    </source>
</evidence>
<name>A0A9N8PJQ4_9PEZI</name>
<keyword evidence="4" id="KW-0067">ATP-binding</keyword>
<dbReference type="SUPFAM" id="SSF52540">
    <property type="entry name" value="P-loop containing nucleoside triphosphate hydrolases"/>
    <property type="match status" value="1"/>
</dbReference>
<sequence length="517" mass="58328">MINGSKDLYSLLHFIGHPAVQKTTFESFKSRFCNTKNPASLDALSQEMVDSVGCFTHKDKLFDARLITLPKPHNKSLSLNPTKLELEIYHVIRARFKQRAQTLGENGELRSNKYHIWAMYTLLRQMTAHPLLVPTRVSDYLELDDFEKLEKAVERQIASGETAISTIHAFRSTMRARRTRAEVRAANGITLDTDGSSSPIDEFDEGIDEVEELRVPEVIKKNKSKNGTGGAHGKNVAYGGYVESFKRSTNFHILSERAQCCKCNRPATNPVMAPCYHIYCYLHVEDMMHETGANKLDRTFCLKPGCGKEITKTSLVDAEAGSKLKWLDAGGNVLPSTKTLAVKSQVLNWLEPKSGGDPNAKCIIFCQWKTFLNMLSTICETEKWEYVTLHGSMNKNTRDENIDNFKNDPKIKILIATLKTGGQGLNLTCARYVLNVDPYWNTAAEIQAFSRVYRIGQEYETEFVNLTLTGTIDEHLNAIKERKKKEIDQVNAGHKKLTMQDLLKTFEPVDSEESASE</sequence>
<comment type="caution">
    <text evidence="6">The sequence shown here is derived from an EMBL/GenBank/DDBJ whole genome shotgun (WGS) entry which is preliminary data.</text>
</comment>
<evidence type="ECO:0000256" key="4">
    <source>
        <dbReference type="ARBA" id="ARBA00022840"/>
    </source>
</evidence>
<dbReference type="Pfam" id="PF00271">
    <property type="entry name" value="Helicase_C"/>
    <property type="match status" value="1"/>
</dbReference>
<dbReference type="GO" id="GO:0016787">
    <property type="term" value="F:hydrolase activity"/>
    <property type="evidence" value="ECO:0007669"/>
    <property type="project" value="UniProtKB-KW"/>
</dbReference>